<feature type="compositionally biased region" description="Basic and acidic residues" evidence="1">
    <location>
        <begin position="101"/>
        <end position="123"/>
    </location>
</feature>
<evidence type="ECO:0000313" key="5">
    <source>
        <dbReference type="Proteomes" id="UP000540423"/>
    </source>
</evidence>
<feature type="region of interest" description="Disordered" evidence="1">
    <location>
        <begin position="63"/>
        <end position="123"/>
    </location>
</feature>
<feature type="transmembrane region" description="Helical" evidence="2">
    <location>
        <begin position="39"/>
        <end position="55"/>
    </location>
</feature>
<feature type="transmembrane region" description="Helical" evidence="2">
    <location>
        <begin position="127"/>
        <end position="146"/>
    </location>
</feature>
<name>A0A7X0HKE1_9ACTN</name>
<keyword evidence="2" id="KW-1133">Transmembrane helix</keyword>
<reference evidence="4 5" key="1">
    <citation type="submission" date="2020-08" db="EMBL/GenBank/DDBJ databases">
        <title>Genomic Encyclopedia of Type Strains, Phase IV (KMG-IV): sequencing the most valuable type-strain genomes for metagenomic binning, comparative biology and taxonomic classification.</title>
        <authorList>
            <person name="Goeker M."/>
        </authorList>
    </citation>
    <scope>NUCLEOTIDE SEQUENCE [LARGE SCALE GENOMIC DNA]</scope>
    <source>
        <strain evidence="4 5">DSM 40141</strain>
    </source>
</reference>
<organism evidence="4 5">
    <name type="scientific">Streptomyces candidus</name>
    <dbReference type="NCBI Taxonomy" id="67283"/>
    <lineage>
        <taxon>Bacteria</taxon>
        <taxon>Bacillati</taxon>
        <taxon>Actinomycetota</taxon>
        <taxon>Actinomycetes</taxon>
        <taxon>Kitasatosporales</taxon>
        <taxon>Streptomycetaceae</taxon>
        <taxon>Streptomyces</taxon>
    </lineage>
</organism>
<dbReference type="Proteomes" id="UP000540423">
    <property type="component" value="Unassembled WGS sequence"/>
</dbReference>
<dbReference type="AlphaFoldDB" id="A0A7X0HKE1"/>
<evidence type="ECO:0000259" key="3">
    <source>
        <dbReference type="Pfam" id="PF21537"/>
    </source>
</evidence>
<comment type="caution">
    <text evidence="4">The sequence shown here is derived from an EMBL/GenBank/DDBJ whole genome shotgun (WGS) entry which is preliminary data.</text>
</comment>
<gene>
    <name evidence="4" type="ORF">HNQ79_005782</name>
</gene>
<evidence type="ECO:0000313" key="4">
    <source>
        <dbReference type="EMBL" id="MBB6439270.1"/>
    </source>
</evidence>
<keyword evidence="2" id="KW-0812">Transmembrane</keyword>
<dbReference type="EMBL" id="JACHEM010000019">
    <property type="protein sequence ID" value="MBB6439270.1"/>
    <property type="molecule type" value="Genomic_DNA"/>
</dbReference>
<keyword evidence="2" id="KW-0472">Membrane</keyword>
<keyword evidence="5" id="KW-1185">Reference proteome</keyword>
<feature type="domain" description="DUF1980" evidence="3">
    <location>
        <begin position="189"/>
        <end position="281"/>
    </location>
</feature>
<dbReference type="NCBIfam" id="TIGR03943">
    <property type="entry name" value="TIGR03943 family putative permease subunit"/>
    <property type="match status" value="1"/>
</dbReference>
<evidence type="ECO:0000256" key="1">
    <source>
        <dbReference type="SAM" id="MobiDB-lite"/>
    </source>
</evidence>
<accession>A0A7X0HKE1</accession>
<dbReference type="RefSeq" id="WP_185035750.1">
    <property type="nucleotide sequence ID" value="NZ_BNBN01000006.1"/>
</dbReference>
<feature type="compositionally biased region" description="Basic and acidic residues" evidence="1">
    <location>
        <begin position="73"/>
        <end position="84"/>
    </location>
</feature>
<dbReference type="Pfam" id="PF21537">
    <property type="entry name" value="DUF1980_C"/>
    <property type="match status" value="1"/>
</dbReference>
<evidence type="ECO:0000256" key="2">
    <source>
        <dbReference type="SAM" id="Phobius"/>
    </source>
</evidence>
<dbReference type="InterPro" id="IPR048447">
    <property type="entry name" value="DUF1980_C"/>
</dbReference>
<sequence length="288" mass="30267">MRPGLQNVLLLLLGAGVLRISLFSDICLRYVKEGLQPYVVVAGLMLTALGALGVARDGIPFPTRRQPVASPDVHPHPAGHDGSGHGDASGAEPGHGNGHRHAPEHDVDLAPDPASEHGHDHSRGPRVAWLLLPPALALLLFAPPALGSYTAARDSPQLVVDYDSFTPLPASGPVPLSMTEYVARLQQEESGSLKGRTVVLQGFVTPGKGGTWKLTRLVVSCCAADSQSLSVAAHGRQAPPADTWVRVTGTWRPEGTLGTTSAAIALDIATLERIPEPANPYLDRAPGR</sequence>
<protein>
    <submittedName>
        <fullName evidence="4">Putative repeat protein (TIGR03943 family)</fullName>
    </submittedName>
</protein>
<proteinExistence type="predicted"/>
<dbReference type="InterPro" id="IPR015402">
    <property type="entry name" value="DUF1980"/>
</dbReference>